<accession>A0A0U2VEJ5</accession>
<name>A0A0U2VEJ5_9GAMM</name>
<dbReference type="PATRIC" id="fig|1315283.4.peg.1570"/>
<protein>
    <submittedName>
        <fullName evidence="1">Uncharacterized protein</fullName>
    </submittedName>
</protein>
<reference evidence="1 2" key="1">
    <citation type="submission" date="2015-03" db="EMBL/GenBank/DDBJ databases">
        <authorList>
            <person name="Murphy D."/>
        </authorList>
    </citation>
    <scope>NUCLEOTIDE SEQUENCE [LARGE SCALE GENOMIC DNA]</scope>
    <source>
        <strain evidence="1 2">KMM 520</strain>
    </source>
</reference>
<organism evidence="1">
    <name type="scientific">Pseudoalteromonas translucida KMM 520</name>
    <dbReference type="NCBI Taxonomy" id="1315283"/>
    <lineage>
        <taxon>Bacteria</taxon>
        <taxon>Pseudomonadati</taxon>
        <taxon>Pseudomonadota</taxon>
        <taxon>Gammaproteobacteria</taxon>
        <taxon>Alteromonadales</taxon>
        <taxon>Pseudoalteromonadaceae</taxon>
        <taxon>Pseudoalteromonas</taxon>
    </lineage>
</organism>
<evidence type="ECO:0000313" key="2">
    <source>
        <dbReference type="Proteomes" id="UP000065261"/>
    </source>
</evidence>
<gene>
    <name evidence="1" type="ORF">PTRA_a1817</name>
</gene>
<dbReference type="EMBL" id="CP011034">
    <property type="protein sequence ID" value="ALS32976.1"/>
    <property type="molecule type" value="Genomic_DNA"/>
</dbReference>
<evidence type="ECO:0000313" key="1">
    <source>
        <dbReference type="EMBL" id="ALS32976.1"/>
    </source>
</evidence>
<dbReference type="Proteomes" id="UP000065261">
    <property type="component" value="Chromosome I"/>
</dbReference>
<proteinExistence type="predicted"/>
<dbReference type="KEGG" id="ptn:PTRA_a1817"/>
<sequence>MQTPIRGLRSFCFAARSLSFKHAVNEVYLIPLPVSHQIKQLKSNLV</sequence>
<dbReference type="AlphaFoldDB" id="A0A0U2VEJ5"/>